<keyword evidence="3 5" id="KW-0067">ATP-binding</keyword>
<name>A0A318T769_9HYPH</name>
<feature type="domain" description="ABC transporter" evidence="4">
    <location>
        <begin position="262"/>
        <end position="513"/>
    </location>
</feature>
<comment type="similarity">
    <text evidence="1">Belongs to the ABC transporter superfamily.</text>
</comment>
<evidence type="ECO:0000259" key="4">
    <source>
        <dbReference type="PROSITE" id="PS50893"/>
    </source>
</evidence>
<dbReference type="PANTHER" id="PTHR43790">
    <property type="entry name" value="CARBOHYDRATE TRANSPORT ATP-BINDING PROTEIN MG119-RELATED"/>
    <property type="match status" value="1"/>
</dbReference>
<dbReference type="InterPro" id="IPR017871">
    <property type="entry name" value="ABC_transporter-like_CS"/>
</dbReference>
<keyword evidence="2" id="KW-0547">Nucleotide-binding</keyword>
<evidence type="ECO:0000256" key="2">
    <source>
        <dbReference type="ARBA" id="ARBA00022741"/>
    </source>
</evidence>
<evidence type="ECO:0000313" key="6">
    <source>
        <dbReference type="Proteomes" id="UP000247454"/>
    </source>
</evidence>
<dbReference type="EMBL" id="QJTF01000008">
    <property type="protein sequence ID" value="PYE88243.1"/>
    <property type="molecule type" value="Genomic_DNA"/>
</dbReference>
<dbReference type="SUPFAM" id="SSF52540">
    <property type="entry name" value="P-loop containing nucleoside triphosphate hydrolases"/>
    <property type="match status" value="2"/>
</dbReference>
<dbReference type="GO" id="GO:0005524">
    <property type="term" value="F:ATP binding"/>
    <property type="evidence" value="ECO:0007669"/>
    <property type="project" value="UniProtKB-KW"/>
</dbReference>
<dbReference type="Pfam" id="PF00005">
    <property type="entry name" value="ABC_tran"/>
    <property type="match status" value="2"/>
</dbReference>
<dbReference type="OrthoDB" id="9805029at2"/>
<proteinExistence type="inferred from homology"/>
<keyword evidence="6" id="KW-1185">Reference proteome</keyword>
<accession>A0A318T769</accession>
<dbReference type="Proteomes" id="UP000247454">
    <property type="component" value="Unassembled WGS sequence"/>
</dbReference>
<protein>
    <submittedName>
        <fullName evidence="5">Nucleoside ABC transporter ATP-binding protein</fullName>
    </submittedName>
</protein>
<evidence type="ECO:0000256" key="3">
    <source>
        <dbReference type="ARBA" id="ARBA00022840"/>
    </source>
</evidence>
<comment type="caution">
    <text evidence="5">The sequence shown here is derived from an EMBL/GenBank/DDBJ whole genome shotgun (WGS) entry which is preliminary data.</text>
</comment>
<dbReference type="InterPro" id="IPR027417">
    <property type="entry name" value="P-loop_NTPase"/>
</dbReference>
<dbReference type="AlphaFoldDB" id="A0A318T769"/>
<dbReference type="CDD" id="cd03215">
    <property type="entry name" value="ABC_Carb_Monos_II"/>
    <property type="match status" value="1"/>
</dbReference>
<dbReference type="InterPro" id="IPR003593">
    <property type="entry name" value="AAA+_ATPase"/>
</dbReference>
<sequence>MSVTATDQPLLDVRRVTKTFGNLVACDAIDLVIKRGEIHALLGENGAGKSTFVKMLFGSLQPVAGEIFWKGRKVNISSPAVARGLGIGMVFQHFSLFDSLTAAENIALSLDKKIPLQDIAVRARDLGEAYGLPLDPDALVGDLSVGERQRIEIIRCLLQEPDLIILDEPTSVLTPQEADRLFVTLERLRAEGKSILYISHRLDEVKRLCDRATVLRHGKVAGDCDPRKETPASLARMMVGNDIKIARRDVATGGKGEARPLLEIRGLSQPPRGPFSTALHDISLTVYAGEIVGIAGVSGNGQGEFFESVSGEMRQDRADTIRIGGVAAGRAGISRRRGLGAAFVPEERLGHGAVPELPLTDNLLLSRYATDGGAFLRGGPLKILARHRLQSAVGSIVKAMDVRKSGENPDASALSGGNLQKFIIGRELARKPAVLVVNQPTWGVDAGAAAYVRQALIDLARDGSAVLVISQDLDELMEICDRIAVMNQGALSKTLPSAEVTLEKIGLMMGGADKAA</sequence>
<gene>
    <name evidence="5" type="ORF">C7477_108114</name>
</gene>
<organism evidence="5 6">
    <name type="scientific">Phyllobacterium leguminum</name>
    <dbReference type="NCBI Taxonomy" id="314237"/>
    <lineage>
        <taxon>Bacteria</taxon>
        <taxon>Pseudomonadati</taxon>
        <taxon>Pseudomonadota</taxon>
        <taxon>Alphaproteobacteria</taxon>
        <taxon>Hyphomicrobiales</taxon>
        <taxon>Phyllobacteriaceae</taxon>
        <taxon>Phyllobacterium</taxon>
    </lineage>
</organism>
<dbReference type="PANTHER" id="PTHR43790:SF4">
    <property type="entry name" value="GUANOSINE IMPORT ATP-BINDING PROTEIN NUPO"/>
    <property type="match status" value="1"/>
</dbReference>
<dbReference type="GO" id="GO:0016887">
    <property type="term" value="F:ATP hydrolysis activity"/>
    <property type="evidence" value="ECO:0007669"/>
    <property type="project" value="InterPro"/>
</dbReference>
<feature type="domain" description="ABC transporter" evidence="4">
    <location>
        <begin position="11"/>
        <end position="242"/>
    </location>
</feature>
<dbReference type="PROSITE" id="PS00211">
    <property type="entry name" value="ABC_TRANSPORTER_1"/>
    <property type="match status" value="2"/>
</dbReference>
<reference evidence="5 6" key="1">
    <citation type="submission" date="2018-06" db="EMBL/GenBank/DDBJ databases">
        <title>Genomic Encyclopedia of Type Strains, Phase III (KMG-III): the genomes of soil and plant-associated and newly described type strains.</title>
        <authorList>
            <person name="Whitman W."/>
        </authorList>
    </citation>
    <scope>NUCLEOTIDE SEQUENCE [LARGE SCALE GENOMIC DNA]</scope>
    <source>
        <strain evidence="5 6">ORS 1419</strain>
    </source>
</reference>
<dbReference type="CDD" id="cd03216">
    <property type="entry name" value="ABC_Carb_Monos_I"/>
    <property type="match status" value="1"/>
</dbReference>
<dbReference type="InterPro" id="IPR003439">
    <property type="entry name" value="ABC_transporter-like_ATP-bd"/>
</dbReference>
<evidence type="ECO:0000313" key="5">
    <source>
        <dbReference type="EMBL" id="PYE88243.1"/>
    </source>
</evidence>
<evidence type="ECO:0000256" key="1">
    <source>
        <dbReference type="ARBA" id="ARBA00005417"/>
    </source>
</evidence>
<dbReference type="SMART" id="SM00382">
    <property type="entry name" value="AAA"/>
    <property type="match status" value="1"/>
</dbReference>
<dbReference type="InterPro" id="IPR050107">
    <property type="entry name" value="ABC_carbohydrate_import_ATPase"/>
</dbReference>
<dbReference type="Gene3D" id="3.40.50.300">
    <property type="entry name" value="P-loop containing nucleotide triphosphate hydrolases"/>
    <property type="match status" value="2"/>
</dbReference>
<dbReference type="PROSITE" id="PS50893">
    <property type="entry name" value="ABC_TRANSPORTER_2"/>
    <property type="match status" value="2"/>
</dbReference>
<dbReference type="RefSeq" id="WP_110751222.1">
    <property type="nucleotide sequence ID" value="NZ_QJTF01000008.1"/>
</dbReference>